<evidence type="ECO:0000259" key="1">
    <source>
        <dbReference type="SMART" id="SM00966"/>
    </source>
</evidence>
<organism evidence="2 3">
    <name type="scientific">Paenibacillus lemnae</name>
    <dbReference type="NCBI Taxonomy" id="1330551"/>
    <lineage>
        <taxon>Bacteria</taxon>
        <taxon>Bacillati</taxon>
        <taxon>Bacillota</taxon>
        <taxon>Bacilli</taxon>
        <taxon>Bacillales</taxon>
        <taxon>Paenibacillaceae</taxon>
        <taxon>Paenibacillus</taxon>
    </lineage>
</organism>
<dbReference type="GO" id="GO:0003677">
    <property type="term" value="F:DNA binding"/>
    <property type="evidence" value="ECO:0007669"/>
    <property type="project" value="UniProtKB-KW"/>
</dbReference>
<dbReference type="Pfam" id="PF04014">
    <property type="entry name" value="MazE_antitoxin"/>
    <property type="match status" value="1"/>
</dbReference>
<sequence length="84" mass="9108">MKSWGNSLAVRIPSEVAKQAKLSEGTNVNFHVSEDGNIVLRPAYPAADDQEGLRALFLSLRGSSKSGIKAHEEEFVEPVGDEII</sequence>
<name>A0A848M5P8_PAELE</name>
<dbReference type="SUPFAM" id="SSF89447">
    <property type="entry name" value="AbrB/MazE/MraZ-like"/>
    <property type="match status" value="1"/>
</dbReference>
<evidence type="ECO:0000313" key="3">
    <source>
        <dbReference type="Proteomes" id="UP000565468"/>
    </source>
</evidence>
<dbReference type="AlphaFoldDB" id="A0A848M5P8"/>
<keyword evidence="2" id="KW-0238">DNA-binding</keyword>
<proteinExistence type="predicted"/>
<gene>
    <name evidence="2" type="ORF">HII30_11815</name>
</gene>
<evidence type="ECO:0000313" key="2">
    <source>
        <dbReference type="EMBL" id="NMO96458.1"/>
    </source>
</evidence>
<dbReference type="EMBL" id="JABBPN010000009">
    <property type="protein sequence ID" value="NMO96458.1"/>
    <property type="molecule type" value="Genomic_DNA"/>
</dbReference>
<dbReference type="SMART" id="SM00966">
    <property type="entry name" value="SpoVT_AbrB"/>
    <property type="match status" value="1"/>
</dbReference>
<reference evidence="2 3" key="1">
    <citation type="submission" date="2020-04" db="EMBL/GenBank/DDBJ databases">
        <title>Paenibacillus algicola sp. nov., a novel marine bacterium producing alginate lyase.</title>
        <authorList>
            <person name="Huang H."/>
        </authorList>
    </citation>
    <scope>NUCLEOTIDE SEQUENCE [LARGE SCALE GENOMIC DNA]</scope>
    <source>
        <strain evidence="2 3">L7-75</strain>
    </source>
</reference>
<dbReference type="Proteomes" id="UP000565468">
    <property type="component" value="Unassembled WGS sequence"/>
</dbReference>
<dbReference type="Gene3D" id="2.10.260.10">
    <property type="match status" value="1"/>
</dbReference>
<keyword evidence="3" id="KW-1185">Reference proteome</keyword>
<dbReference type="InterPro" id="IPR037914">
    <property type="entry name" value="SpoVT-AbrB_sf"/>
</dbReference>
<comment type="caution">
    <text evidence="2">The sequence shown here is derived from an EMBL/GenBank/DDBJ whole genome shotgun (WGS) entry which is preliminary data.</text>
</comment>
<protein>
    <submittedName>
        <fullName evidence="2">AbrB/MazE/SpoVT family DNA-binding domain-containing protein</fullName>
    </submittedName>
</protein>
<dbReference type="InterPro" id="IPR007159">
    <property type="entry name" value="SpoVT-AbrB_dom"/>
</dbReference>
<accession>A0A848M5P8</accession>
<feature type="domain" description="SpoVT-AbrB" evidence="1">
    <location>
        <begin position="2"/>
        <end position="48"/>
    </location>
</feature>